<evidence type="ECO:0000256" key="2">
    <source>
        <dbReference type="ARBA" id="ARBA00022679"/>
    </source>
</evidence>
<keyword evidence="6" id="KW-0547">Nucleotide-binding</keyword>
<dbReference type="Pfam" id="PF01743">
    <property type="entry name" value="PolyA_pol"/>
    <property type="match status" value="1"/>
</dbReference>
<reference evidence="14" key="1">
    <citation type="journal article" date="2019" name="Int. J. Syst. Evol. Microbiol.">
        <title>The Global Catalogue of Microorganisms (GCM) 10K type strain sequencing project: providing services to taxonomists for standard genome sequencing and annotation.</title>
        <authorList>
            <consortium name="The Broad Institute Genomics Platform"/>
            <consortium name="The Broad Institute Genome Sequencing Center for Infectious Disease"/>
            <person name="Wu L."/>
            <person name="Ma J."/>
        </authorList>
    </citation>
    <scope>NUCLEOTIDE SEQUENCE [LARGE SCALE GENOMIC DNA]</scope>
    <source>
        <strain evidence="14">NBRC 106396</strain>
    </source>
</reference>
<dbReference type="EC" id="2.7.7.72" evidence="13"/>
<evidence type="ECO:0000256" key="7">
    <source>
        <dbReference type="ARBA" id="ARBA00022842"/>
    </source>
</evidence>
<evidence type="ECO:0000259" key="12">
    <source>
        <dbReference type="Pfam" id="PF13735"/>
    </source>
</evidence>
<keyword evidence="2 9" id="KW-0808">Transferase</keyword>
<evidence type="ECO:0000256" key="9">
    <source>
        <dbReference type="RuleBase" id="RU003953"/>
    </source>
</evidence>
<dbReference type="Proteomes" id="UP001596549">
    <property type="component" value="Unassembled WGS sequence"/>
</dbReference>
<gene>
    <name evidence="13" type="ORF">ACFQPF_02480</name>
</gene>
<evidence type="ECO:0000256" key="6">
    <source>
        <dbReference type="ARBA" id="ARBA00022741"/>
    </source>
</evidence>
<accession>A0ABW2NMX0</accession>
<dbReference type="InterPro" id="IPR043519">
    <property type="entry name" value="NT_sf"/>
</dbReference>
<sequence length="400" mass="44551">MKSRPIFEQAKNVLKKLTSLGYEAYFVGGCVRDAVLSSPVHDIDIATSALPEEVVRIFTKTIPVGIDHGTVIVREGGISYEVTTFRTEGEYKDYRRPSTVAFTSSLERDLARRDFTFNAMAMDADYNLYDPYGGRDALKRRVIQTVGAAQERFREDPLRIMRAFRFAAKYGFSLEEETKAAAGALSYLLEKISTERKRDELLKLLSHPYASDVLASMQDLGVMNHLPGLNDLTAPHADWPALQSDSEKMALLFYLSSHKDCSGFLRDWKLPGTTAKQSEKIVSAMMRCSLPLSWHVYHTGISSAVSAFRTACAAVCVHSEDGIERLLSAYEALPIKSRTELPVSGSQVSALIGDRPGPWLGKLLQSLEHAVVTGVLSCSEEDVLHFIRRWKDERNPPSHA</sequence>
<keyword evidence="8 9" id="KW-0694">RNA-binding</keyword>
<feature type="domain" description="CCA-adding enzyme C-terminal" evidence="12">
    <location>
        <begin position="242"/>
        <end position="386"/>
    </location>
</feature>
<dbReference type="Pfam" id="PF12627">
    <property type="entry name" value="PolyA_pol_RNAbd"/>
    <property type="match status" value="1"/>
</dbReference>
<dbReference type="Pfam" id="PF13735">
    <property type="entry name" value="tRNA_NucTran2_2"/>
    <property type="match status" value="1"/>
</dbReference>
<name>A0ABW2NMX0_9BACL</name>
<keyword evidence="3" id="KW-0819">tRNA processing</keyword>
<keyword evidence="5" id="KW-0479">Metal-binding</keyword>
<dbReference type="Gene3D" id="1.10.110.30">
    <property type="match status" value="1"/>
</dbReference>
<dbReference type="NCBIfam" id="NF009814">
    <property type="entry name" value="PRK13299.1"/>
    <property type="match status" value="1"/>
</dbReference>
<dbReference type="Gene3D" id="3.30.460.10">
    <property type="entry name" value="Beta Polymerase, domain 2"/>
    <property type="match status" value="1"/>
</dbReference>
<dbReference type="EMBL" id="JBHTCP010000004">
    <property type="protein sequence ID" value="MFC7370538.1"/>
    <property type="molecule type" value="Genomic_DNA"/>
</dbReference>
<feature type="domain" description="Poly A polymerase head" evidence="10">
    <location>
        <begin position="24"/>
        <end position="143"/>
    </location>
</feature>
<evidence type="ECO:0000259" key="10">
    <source>
        <dbReference type="Pfam" id="PF01743"/>
    </source>
</evidence>
<comment type="cofactor">
    <cofactor evidence="1">
        <name>Mg(2+)</name>
        <dbReference type="ChEBI" id="CHEBI:18420"/>
    </cofactor>
</comment>
<evidence type="ECO:0000313" key="14">
    <source>
        <dbReference type="Proteomes" id="UP001596549"/>
    </source>
</evidence>
<evidence type="ECO:0000256" key="4">
    <source>
        <dbReference type="ARBA" id="ARBA00022695"/>
    </source>
</evidence>
<evidence type="ECO:0000256" key="1">
    <source>
        <dbReference type="ARBA" id="ARBA00001946"/>
    </source>
</evidence>
<dbReference type="InterPro" id="IPR050264">
    <property type="entry name" value="Bact_CCA-adding_enz_type3_sf"/>
</dbReference>
<dbReference type="InterPro" id="IPR002646">
    <property type="entry name" value="PolA_pol_head_dom"/>
</dbReference>
<dbReference type="SUPFAM" id="SSF81301">
    <property type="entry name" value="Nucleotidyltransferase"/>
    <property type="match status" value="1"/>
</dbReference>
<dbReference type="Gene3D" id="1.20.58.560">
    <property type="match status" value="1"/>
</dbReference>
<dbReference type="RefSeq" id="WP_379746027.1">
    <property type="nucleotide sequence ID" value="NZ_JBHTCP010000004.1"/>
</dbReference>
<feature type="domain" description="tRNA nucleotidyltransferase/poly(A) polymerase RNA and SrmB- binding" evidence="11">
    <location>
        <begin position="171"/>
        <end position="230"/>
    </location>
</feature>
<dbReference type="InterPro" id="IPR032810">
    <property type="entry name" value="CCA-adding_enz_C"/>
</dbReference>
<evidence type="ECO:0000256" key="3">
    <source>
        <dbReference type="ARBA" id="ARBA00022694"/>
    </source>
</evidence>
<dbReference type="InterPro" id="IPR032828">
    <property type="entry name" value="PolyA_RNA-bd"/>
</dbReference>
<protein>
    <submittedName>
        <fullName evidence="13">CCA tRNA nucleotidyltransferase</fullName>
        <ecNumber evidence="13">2.7.7.72</ecNumber>
    </submittedName>
</protein>
<dbReference type="CDD" id="cd05398">
    <property type="entry name" value="NT_ClassII-CCAase"/>
    <property type="match status" value="1"/>
</dbReference>
<dbReference type="PANTHER" id="PTHR46173:SF1">
    <property type="entry name" value="CCA TRNA NUCLEOTIDYLTRANSFERASE 1, MITOCHONDRIAL"/>
    <property type="match status" value="1"/>
</dbReference>
<evidence type="ECO:0000313" key="13">
    <source>
        <dbReference type="EMBL" id="MFC7370538.1"/>
    </source>
</evidence>
<evidence type="ECO:0000259" key="11">
    <source>
        <dbReference type="Pfam" id="PF12627"/>
    </source>
</evidence>
<proteinExistence type="inferred from homology"/>
<evidence type="ECO:0000256" key="5">
    <source>
        <dbReference type="ARBA" id="ARBA00022723"/>
    </source>
</evidence>
<keyword evidence="7" id="KW-0460">Magnesium</keyword>
<dbReference type="SUPFAM" id="SSF81891">
    <property type="entry name" value="Poly A polymerase C-terminal region-like"/>
    <property type="match status" value="1"/>
</dbReference>
<keyword evidence="4 13" id="KW-0548">Nucleotidyltransferase</keyword>
<dbReference type="PANTHER" id="PTHR46173">
    <property type="entry name" value="CCA TRNA NUCLEOTIDYLTRANSFERASE 1, MITOCHONDRIAL"/>
    <property type="match status" value="1"/>
</dbReference>
<dbReference type="GO" id="GO:0004810">
    <property type="term" value="F:CCA tRNA nucleotidyltransferase activity"/>
    <property type="evidence" value="ECO:0007669"/>
    <property type="project" value="UniProtKB-EC"/>
</dbReference>
<comment type="caution">
    <text evidence="13">The sequence shown here is derived from an EMBL/GenBank/DDBJ whole genome shotgun (WGS) entry which is preliminary data.</text>
</comment>
<evidence type="ECO:0000256" key="8">
    <source>
        <dbReference type="ARBA" id="ARBA00022884"/>
    </source>
</evidence>
<organism evidence="13 14">
    <name type="scientific">Fictibacillus iocasae</name>
    <dbReference type="NCBI Taxonomy" id="2715437"/>
    <lineage>
        <taxon>Bacteria</taxon>
        <taxon>Bacillati</taxon>
        <taxon>Bacillota</taxon>
        <taxon>Bacilli</taxon>
        <taxon>Bacillales</taxon>
        <taxon>Fictibacillaceae</taxon>
        <taxon>Fictibacillus</taxon>
    </lineage>
</organism>
<keyword evidence="14" id="KW-1185">Reference proteome</keyword>
<dbReference type="Gene3D" id="1.10.246.80">
    <property type="match status" value="1"/>
</dbReference>
<comment type="similarity">
    <text evidence="9">Belongs to the tRNA nucleotidyltransferase/poly(A) polymerase family.</text>
</comment>